<feature type="region of interest" description="Disordered" evidence="3">
    <location>
        <begin position="217"/>
        <end position="309"/>
    </location>
</feature>
<feature type="region of interest" description="Disordered" evidence="3">
    <location>
        <begin position="1"/>
        <end position="181"/>
    </location>
</feature>
<dbReference type="SUPFAM" id="SSF49899">
    <property type="entry name" value="Concanavalin A-like lectins/glucanases"/>
    <property type="match status" value="1"/>
</dbReference>
<evidence type="ECO:0000256" key="1">
    <source>
        <dbReference type="ARBA" id="ARBA00022729"/>
    </source>
</evidence>
<dbReference type="InterPro" id="IPR013320">
    <property type="entry name" value="ConA-like_dom_sf"/>
</dbReference>
<keyword evidence="6" id="KW-1185">Reference proteome</keyword>
<evidence type="ECO:0000313" key="6">
    <source>
        <dbReference type="Proteomes" id="UP001499989"/>
    </source>
</evidence>
<feature type="compositionally biased region" description="Pro residues" evidence="3">
    <location>
        <begin position="271"/>
        <end position="282"/>
    </location>
</feature>
<evidence type="ECO:0000313" key="5">
    <source>
        <dbReference type="EMBL" id="GAA2698093.1"/>
    </source>
</evidence>
<sequence>MCRPVGAIFATSFPVSYQEADVARTQPDDRGEAGTDGSDVRDPVLPGPDAPGPPRPGSAGRGSLRRRQWSPQPADGTADGGPRAERGGGEPEAGSPVDGSSGIGGMVRADVIGGGDGESTGAGPAGTDPEADGTAESGRTGSTPETGEDRDDGDGSAPRTAASAGAGRPGSASPGDRPGRRLLPAMSTSVLTAVWVLLIGALIAVASTVNWHAEKPARASHEEQVTGPSASASPRPTVQGDLDSAKRVTAKPSKKSEPPAPPRRAAQPPVMQAPPPAKAPPPRRPEKPAGPVPVSSWKLGSGRQDLGADEQNANPLLLQNVTKGSGHGGSAVFNGRDSQAYTGGPVLDTRAGSSFTISAWVYLNKTGALYTAVSQDSVNNSSFYLEYSEEEHRWAFARVLTDKVGAKPVRAVSADAPELNTWTHLVGVFDAASNRGLLYVNGRHEGTTYDPSPYGSNGPLVIGRAKAAGGYANWWPGQINDVAAYPVALTEAQVKAL</sequence>
<dbReference type="EMBL" id="BAAASK010000026">
    <property type="protein sequence ID" value="GAA2698093.1"/>
    <property type="molecule type" value="Genomic_DNA"/>
</dbReference>
<dbReference type="Pfam" id="PF13385">
    <property type="entry name" value="Laminin_G_3"/>
    <property type="match status" value="1"/>
</dbReference>
<reference evidence="5 6" key="1">
    <citation type="journal article" date="2019" name="Int. J. Syst. Evol. Microbiol.">
        <title>The Global Catalogue of Microorganisms (GCM) 10K type strain sequencing project: providing services to taxonomists for standard genome sequencing and annotation.</title>
        <authorList>
            <consortium name="The Broad Institute Genomics Platform"/>
            <consortium name="The Broad Institute Genome Sequencing Center for Infectious Disease"/>
            <person name="Wu L."/>
            <person name="Ma J."/>
        </authorList>
    </citation>
    <scope>NUCLEOTIDE SEQUENCE [LARGE SCALE GENOMIC DNA]</scope>
    <source>
        <strain evidence="5 6">JCM 4531</strain>
    </source>
</reference>
<name>A0ABN3TCJ0_9ACTN</name>
<keyword evidence="1" id="KW-0732">Signal</keyword>
<dbReference type="Gene3D" id="2.60.120.200">
    <property type="match status" value="1"/>
</dbReference>
<evidence type="ECO:0000256" key="2">
    <source>
        <dbReference type="ARBA" id="ARBA00023157"/>
    </source>
</evidence>
<dbReference type="InterPro" id="IPR006558">
    <property type="entry name" value="LamG-like"/>
</dbReference>
<evidence type="ECO:0000259" key="4">
    <source>
        <dbReference type="SMART" id="SM00560"/>
    </source>
</evidence>
<feature type="compositionally biased region" description="Polar residues" evidence="3">
    <location>
        <begin position="226"/>
        <end position="236"/>
    </location>
</feature>
<protein>
    <recommendedName>
        <fullName evidence="4">LamG-like jellyroll fold domain-containing protein</fullName>
    </recommendedName>
</protein>
<organism evidence="5 6">
    <name type="scientific">Streptomyces violaceolatus</name>
    <dbReference type="NCBI Taxonomy" id="67378"/>
    <lineage>
        <taxon>Bacteria</taxon>
        <taxon>Bacillati</taxon>
        <taxon>Actinomycetota</taxon>
        <taxon>Actinomycetes</taxon>
        <taxon>Kitasatosporales</taxon>
        <taxon>Streptomycetaceae</taxon>
        <taxon>Streptomyces</taxon>
        <taxon>Streptomyces violaceoruber group</taxon>
    </lineage>
</organism>
<feature type="compositionally biased region" description="Basic and acidic residues" evidence="3">
    <location>
        <begin position="26"/>
        <end position="42"/>
    </location>
</feature>
<gene>
    <name evidence="5" type="ORF">GCM10010310_63230</name>
</gene>
<keyword evidence="2" id="KW-1015">Disulfide bond</keyword>
<evidence type="ECO:0000256" key="3">
    <source>
        <dbReference type="SAM" id="MobiDB-lite"/>
    </source>
</evidence>
<comment type="caution">
    <text evidence="5">The sequence shown here is derived from an EMBL/GenBank/DDBJ whole genome shotgun (WGS) entry which is preliminary data.</text>
</comment>
<dbReference type="Proteomes" id="UP001499989">
    <property type="component" value="Unassembled WGS sequence"/>
</dbReference>
<feature type="compositionally biased region" description="Pro residues" evidence="3">
    <location>
        <begin position="45"/>
        <end position="56"/>
    </location>
</feature>
<dbReference type="SMART" id="SM00560">
    <property type="entry name" value="LamGL"/>
    <property type="match status" value="1"/>
</dbReference>
<feature type="compositionally biased region" description="Gly residues" evidence="3">
    <location>
        <begin position="112"/>
        <end position="124"/>
    </location>
</feature>
<feature type="domain" description="LamG-like jellyroll fold" evidence="4">
    <location>
        <begin position="353"/>
        <end position="492"/>
    </location>
</feature>
<feature type="compositionally biased region" description="Low complexity" evidence="3">
    <location>
        <begin position="155"/>
        <end position="175"/>
    </location>
</feature>
<proteinExistence type="predicted"/>
<accession>A0ABN3TCJ0</accession>